<name>A0ACB8CHT1_DERSI</name>
<protein>
    <submittedName>
        <fullName evidence="1">Uncharacterized protein</fullName>
    </submittedName>
</protein>
<evidence type="ECO:0000313" key="1">
    <source>
        <dbReference type="EMBL" id="KAH7942226.1"/>
    </source>
</evidence>
<keyword evidence="2" id="KW-1185">Reference proteome</keyword>
<accession>A0ACB8CHT1</accession>
<sequence length="211" mass="24077">MAHREIANVTLQIAGLPPSAHTRRCLVQIESTVGIGWLSLFPKHQESESFVRDMRYILIDAAARRSKAFLQLRAHSTGILWNSDSFPTRVLPEPSCTARFFTHWLKLMVKRWRLQQDIPNVLKPGLLLSHRWSFHGALTVAEHYFVLPFYHSDLPPAVNNGCAGRLIADEELRGLFRELVYNQSHNRNNRDGTGIFERYSTAGLSPVPRGH</sequence>
<dbReference type="Proteomes" id="UP000821865">
    <property type="component" value="Chromosome 7"/>
</dbReference>
<organism evidence="1 2">
    <name type="scientific">Dermacentor silvarum</name>
    <name type="common">Tick</name>
    <dbReference type="NCBI Taxonomy" id="543639"/>
    <lineage>
        <taxon>Eukaryota</taxon>
        <taxon>Metazoa</taxon>
        <taxon>Ecdysozoa</taxon>
        <taxon>Arthropoda</taxon>
        <taxon>Chelicerata</taxon>
        <taxon>Arachnida</taxon>
        <taxon>Acari</taxon>
        <taxon>Parasitiformes</taxon>
        <taxon>Ixodida</taxon>
        <taxon>Ixodoidea</taxon>
        <taxon>Ixodidae</taxon>
        <taxon>Rhipicephalinae</taxon>
        <taxon>Dermacentor</taxon>
    </lineage>
</organism>
<evidence type="ECO:0000313" key="2">
    <source>
        <dbReference type="Proteomes" id="UP000821865"/>
    </source>
</evidence>
<proteinExistence type="predicted"/>
<comment type="caution">
    <text evidence="1">The sequence shown here is derived from an EMBL/GenBank/DDBJ whole genome shotgun (WGS) entry which is preliminary data.</text>
</comment>
<dbReference type="EMBL" id="CM023476">
    <property type="protein sequence ID" value="KAH7942226.1"/>
    <property type="molecule type" value="Genomic_DNA"/>
</dbReference>
<reference evidence="1" key="1">
    <citation type="submission" date="2020-05" db="EMBL/GenBank/DDBJ databases">
        <title>Large-scale comparative analyses of tick genomes elucidate their genetic diversity and vector capacities.</title>
        <authorList>
            <person name="Jia N."/>
            <person name="Wang J."/>
            <person name="Shi W."/>
            <person name="Du L."/>
            <person name="Sun Y."/>
            <person name="Zhan W."/>
            <person name="Jiang J."/>
            <person name="Wang Q."/>
            <person name="Zhang B."/>
            <person name="Ji P."/>
            <person name="Sakyi L.B."/>
            <person name="Cui X."/>
            <person name="Yuan T."/>
            <person name="Jiang B."/>
            <person name="Yang W."/>
            <person name="Lam T.T.-Y."/>
            <person name="Chang Q."/>
            <person name="Ding S."/>
            <person name="Wang X."/>
            <person name="Zhu J."/>
            <person name="Ruan X."/>
            <person name="Zhao L."/>
            <person name="Wei J."/>
            <person name="Que T."/>
            <person name="Du C."/>
            <person name="Cheng J."/>
            <person name="Dai P."/>
            <person name="Han X."/>
            <person name="Huang E."/>
            <person name="Gao Y."/>
            <person name="Liu J."/>
            <person name="Shao H."/>
            <person name="Ye R."/>
            <person name="Li L."/>
            <person name="Wei W."/>
            <person name="Wang X."/>
            <person name="Wang C."/>
            <person name="Yang T."/>
            <person name="Huo Q."/>
            <person name="Li W."/>
            <person name="Guo W."/>
            <person name="Chen H."/>
            <person name="Zhou L."/>
            <person name="Ni X."/>
            <person name="Tian J."/>
            <person name="Zhou Y."/>
            <person name="Sheng Y."/>
            <person name="Liu T."/>
            <person name="Pan Y."/>
            <person name="Xia L."/>
            <person name="Li J."/>
            <person name="Zhao F."/>
            <person name="Cao W."/>
        </authorList>
    </citation>
    <scope>NUCLEOTIDE SEQUENCE</scope>
    <source>
        <strain evidence="1">Dsil-2018</strain>
    </source>
</reference>
<gene>
    <name evidence="1" type="ORF">HPB49_022221</name>
</gene>